<feature type="binding site" evidence="4">
    <location>
        <position position="50"/>
    </location>
    <ligand>
        <name>substrate</name>
    </ligand>
</feature>
<feature type="binding site" evidence="4">
    <location>
        <position position="57"/>
    </location>
    <ligand>
        <name>substrate</name>
    </ligand>
</feature>
<evidence type="ECO:0000256" key="5">
    <source>
        <dbReference type="RuleBase" id="RU361279"/>
    </source>
</evidence>
<accession>A0A4V2Z3S6</accession>
<dbReference type="InterPro" id="IPR037171">
    <property type="entry name" value="NagB/RpiA_transferase-like"/>
</dbReference>
<reference evidence="6 7" key="1">
    <citation type="submission" date="2019-03" db="EMBL/GenBank/DDBJ databases">
        <title>Dyadobacter AR-3-6 sp. nov., isolated from arctic soil.</title>
        <authorList>
            <person name="Chaudhary D.K."/>
        </authorList>
    </citation>
    <scope>NUCLEOTIDE SEQUENCE [LARGE SCALE GENOMIC DNA]</scope>
    <source>
        <strain evidence="6 7">AR-3-6</strain>
    </source>
</reference>
<evidence type="ECO:0000256" key="3">
    <source>
        <dbReference type="ARBA" id="ARBA00022840"/>
    </source>
</evidence>
<keyword evidence="3 4" id="KW-0067">ATP-binding</keyword>
<evidence type="ECO:0000313" key="7">
    <source>
        <dbReference type="Proteomes" id="UP000294850"/>
    </source>
</evidence>
<comment type="similarity">
    <text evidence="1 5">Belongs to the 5-formyltetrahydrofolate cyclo-ligase family.</text>
</comment>
<dbReference type="GO" id="GO:0046872">
    <property type="term" value="F:metal ion binding"/>
    <property type="evidence" value="ECO:0007669"/>
    <property type="project" value="UniProtKB-KW"/>
</dbReference>
<dbReference type="PANTHER" id="PTHR23407:SF1">
    <property type="entry name" value="5-FORMYLTETRAHYDROFOLATE CYCLO-LIGASE"/>
    <property type="match status" value="1"/>
</dbReference>
<evidence type="ECO:0000313" key="6">
    <source>
        <dbReference type="EMBL" id="TDE13878.1"/>
    </source>
</evidence>
<dbReference type="Pfam" id="PF01812">
    <property type="entry name" value="5-FTHF_cyc-lig"/>
    <property type="match status" value="1"/>
</dbReference>
<keyword evidence="2 4" id="KW-0547">Nucleotide-binding</keyword>
<feature type="binding site" evidence="4">
    <location>
        <begin position="138"/>
        <end position="146"/>
    </location>
    <ligand>
        <name>ATP</name>
        <dbReference type="ChEBI" id="CHEBI:30616"/>
    </ligand>
</feature>
<dbReference type="PIRSF" id="PIRSF006806">
    <property type="entry name" value="FTHF_cligase"/>
    <property type="match status" value="1"/>
</dbReference>
<dbReference type="GO" id="GO:0005524">
    <property type="term" value="F:ATP binding"/>
    <property type="evidence" value="ECO:0007669"/>
    <property type="project" value="UniProtKB-KW"/>
</dbReference>
<dbReference type="AlphaFoldDB" id="A0A4V2Z3S6"/>
<dbReference type="RefSeq" id="WP_131959753.1">
    <property type="nucleotide sequence ID" value="NZ_SMFL01000006.1"/>
</dbReference>
<dbReference type="InterPro" id="IPR024185">
    <property type="entry name" value="FTHF_cligase-like_sf"/>
</dbReference>
<gene>
    <name evidence="6" type="ORF">E0F88_18500</name>
</gene>
<dbReference type="OrthoDB" id="9801938at2"/>
<dbReference type="Proteomes" id="UP000294850">
    <property type="component" value="Unassembled WGS sequence"/>
</dbReference>
<evidence type="ECO:0000256" key="4">
    <source>
        <dbReference type="PIRSR" id="PIRSR006806-1"/>
    </source>
</evidence>
<comment type="cofactor">
    <cofactor evidence="5">
        <name>Mg(2+)</name>
        <dbReference type="ChEBI" id="CHEBI:18420"/>
    </cofactor>
</comment>
<evidence type="ECO:0000256" key="2">
    <source>
        <dbReference type="ARBA" id="ARBA00022741"/>
    </source>
</evidence>
<dbReference type="EMBL" id="SMFL01000006">
    <property type="protein sequence ID" value="TDE13878.1"/>
    <property type="molecule type" value="Genomic_DNA"/>
</dbReference>
<comment type="catalytic activity">
    <reaction evidence="5">
        <text>(6S)-5-formyl-5,6,7,8-tetrahydrofolate + ATP = (6R)-5,10-methenyltetrahydrofolate + ADP + phosphate</text>
        <dbReference type="Rhea" id="RHEA:10488"/>
        <dbReference type="ChEBI" id="CHEBI:30616"/>
        <dbReference type="ChEBI" id="CHEBI:43474"/>
        <dbReference type="ChEBI" id="CHEBI:57455"/>
        <dbReference type="ChEBI" id="CHEBI:57457"/>
        <dbReference type="ChEBI" id="CHEBI:456216"/>
        <dbReference type="EC" id="6.3.3.2"/>
    </reaction>
</comment>
<dbReference type="SUPFAM" id="SSF100950">
    <property type="entry name" value="NagB/RpiA/CoA transferase-like"/>
    <property type="match status" value="1"/>
</dbReference>
<comment type="caution">
    <text evidence="6">The sequence shown here is derived from an EMBL/GenBank/DDBJ whole genome shotgun (WGS) entry which is preliminary data.</text>
</comment>
<dbReference type="Gene3D" id="3.40.50.10420">
    <property type="entry name" value="NagB/RpiA/CoA transferase-like"/>
    <property type="match status" value="1"/>
</dbReference>
<protein>
    <recommendedName>
        <fullName evidence="5">5-formyltetrahydrofolate cyclo-ligase</fullName>
        <ecNumber evidence="5">6.3.3.2</ecNumber>
    </recommendedName>
</protein>
<dbReference type="GO" id="GO:0030272">
    <property type="term" value="F:5-formyltetrahydrofolate cyclo-ligase activity"/>
    <property type="evidence" value="ECO:0007669"/>
    <property type="project" value="UniProtKB-EC"/>
</dbReference>
<sequence>MAEKALLRYQYLYKRNLLTDDEQAEFNMQIAEKLKDLLQNLSVSTVHTFLPQSGKREIDTWRIVEIIRTDFPEIRLVAPSIIPGTKRMNHYLLTPETKLLLNRWLIPEPDPNTSELVVAKKIDAVLIPLLAFDQNGFRVGYGGGYYDRFLAECRPDILKIGLSYFEPVDYIEDKDQYDIPMDICITPSKVIRW</sequence>
<name>A0A4V2Z3S6_9BACT</name>
<dbReference type="InterPro" id="IPR002698">
    <property type="entry name" value="FTHF_cligase"/>
</dbReference>
<keyword evidence="6" id="KW-0436">Ligase</keyword>
<organism evidence="6 7">
    <name type="scientific">Dyadobacter psychrotolerans</name>
    <dbReference type="NCBI Taxonomy" id="2541721"/>
    <lineage>
        <taxon>Bacteria</taxon>
        <taxon>Pseudomonadati</taxon>
        <taxon>Bacteroidota</taxon>
        <taxon>Cytophagia</taxon>
        <taxon>Cytophagales</taxon>
        <taxon>Spirosomataceae</taxon>
        <taxon>Dyadobacter</taxon>
    </lineage>
</organism>
<keyword evidence="5" id="KW-0479">Metal-binding</keyword>
<keyword evidence="7" id="KW-1185">Reference proteome</keyword>
<evidence type="ECO:0000256" key="1">
    <source>
        <dbReference type="ARBA" id="ARBA00010638"/>
    </source>
</evidence>
<dbReference type="PANTHER" id="PTHR23407">
    <property type="entry name" value="ATPASE INHIBITOR/5-FORMYLTETRAHYDROFOLATE CYCLO-LIGASE"/>
    <property type="match status" value="1"/>
</dbReference>
<keyword evidence="5" id="KW-0460">Magnesium</keyword>
<dbReference type="GO" id="GO:0035999">
    <property type="term" value="P:tetrahydrofolate interconversion"/>
    <property type="evidence" value="ECO:0007669"/>
    <property type="project" value="TreeGrafter"/>
</dbReference>
<dbReference type="NCBIfam" id="TIGR02727">
    <property type="entry name" value="MTHFS_bact"/>
    <property type="match status" value="1"/>
</dbReference>
<proteinExistence type="inferred from homology"/>
<dbReference type="GO" id="GO:0009396">
    <property type="term" value="P:folic acid-containing compound biosynthetic process"/>
    <property type="evidence" value="ECO:0007669"/>
    <property type="project" value="TreeGrafter"/>
</dbReference>
<dbReference type="EC" id="6.3.3.2" evidence="5"/>
<feature type="binding site" evidence="4">
    <location>
        <begin position="4"/>
        <end position="8"/>
    </location>
    <ligand>
        <name>ATP</name>
        <dbReference type="ChEBI" id="CHEBI:30616"/>
    </ligand>
</feature>